<protein>
    <submittedName>
        <fullName evidence="1">Uncharacterized protein</fullName>
    </submittedName>
</protein>
<organism evidence="1 2">
    <name type="scientific">Chitinophaga sancti</name>
    <dbReference type="NCBI Taxonomy" id="1004"/>
    <lineage>
        <taxon>Bacteria</taxon>
        <taxon>Pseudomonadati</taxon>
        <taxon>Bacteroidota</taxon>
        <taxon>Chitinophagia</taxon>
        <taxon>Chitinophagales</taxon>
        <taxon>Chitinophagaceae</taxon>
        <taxon>Chitinophaga</taxon>
    </lineage>
</organism>
<dbReference type="Proteomes" id="UP000183788">
    <property type="component" value="Unassembled WGS sequence"/>
</dbReference>
<name>A0A1K1SCE4_9BACT</name>
<reference evidence="1 2" key="1">
    <citation type="submission" date="2016-11" db="EMBL/GenBank/DDBJ databases">
        <authorList>
            <person name="Jaros S."/>
            <person name="Januszkiewicz K."/>
            <person name="Wedrychowicz H."/>
        </authorList>
    </citation>
    <scope>NUCLEOTIDE SEQUENCE [LARGE SCALE GENOMIC DNA]</scope>
    <source>
        <strain evidence="1 2">DSM 784</strain>
    </source>
</reference>
<dbReference type="EMBL" id="FPIZ01000020">
    <property type="protein sequence ID" value="SFW82024.1"/>
    <property type="molecule type" value="Genomic_DNA"/>
</dbReference>
<dbReference type="AlphaFoldDB" id="A0A1K1SCE4"/>
<accession>A0A1K1SCE4</accession>
<evidence type="ECO:0000313" key="1">
    <source>
        <dbReference type="EMBL" id="SFW82024.1"/>
    </source>
</evidence>
<sequence length="99" mass="11430">MLGNFEISFLGDQELSFEANPVGLSYMSLLKAAKFIKYKRIDICIINRSETLLEVEGIDCSLCQVNINYDVSITSYFFQNMHKPPQKSHIKLQYHHQGQ</sequence>
<gene>
    <name evidence="1" type="ORF">SAMN05661012_05182</name>
</gene>
<proteinExistence type="predicted"/>
<evidence type="ECO:0000313" key="2">
    <source>
        <dbReference type="Proteomes" id="UP000183788"/>
    </source>
</evidence>